<name>A0A9X9XG99_9PROT</name>
<dbReference type="RefSeq" id="WP_211848270.1">
    <property type="nucleotide sequence ID" value="NZ_JAAEDL010000022.1"/>
</dbReference>
<dbReference type="EMBL" id="JAAEDL010000022">
    <property type="protein sequence ID" value="MBR0682735.1"/>
    <property type="molecule type" value="Genomic_DNA"/>
</dbReference>
<keyword evidence="1" id="KW-1133">Transmembrane helix</keyword>
<dbReference type="PANTHER" id="PTHR30336:SF20">
    <property type="entry name" value="DUF218 DOMAIN-CONTAINING PROTEIN"/>
    <property type="match status" value="1"/>
</dbReference>
<dbReference type="Pfam" id="PF02698">
    <property type="entry name" value="DUF218"/>
    <property type="match status" value="1"/>
</dbReference>
<keyword evidence="1" id="KW-0472">Membrane</keyword>
<feature type="transmembrane region" description="Helical" evidence="1">
    <location>
        <begin position="15"/>
        <end position="40"/>
    </location>
</feature>
<dbReference type="CDD" id="cd06259">
    <property type="entry name" value="YdcF-like"/>
    <property type="match status" value="1"/>
</dbReference>
<dbReference type="PANTHER" id="PTHR30336">
    <property type="entry name" value="INNER MEMBRANE PROTEIN, PROBABLE PERMEASE"/>
    <property type="match status" value="1"/>
</dbReference>
<protein>
    <submittedName>
        <fullName evidence="3">YdcF family protein</fullName>
    </submittedName>
</protein>
<evidence type="ECO:0000313" key="3">
    <source>
        <dbReference type="EMBL" id="MBR0682735.1"/>
    </source>
</evidence>
<evidence type="ECO:0000256" key="1">
    <source>
        <dbReference type="SAM" id="Phobius"/>
    </source>
</evidence>
<keyword evidence="1" id="KW-0812">Transmembrane</keyword>
<reference evidence="3" key="2">
    <citation type="journal article" date="2021" name="Syst. Appl. Microbiol.">
        <title>Roseomonas hellenica sp. nov., isolated from roots of wild-growing Alkanna tinctoria.</title>
        <authorList>
            <person name="Rat A."/>
            <person name="Naranjo H.D."/>
            <person name="Lebbe L."/>
            <person name="Cnockaert M."/>
            <person name="Krigas N."/>
            <person name="Grigoriadou K."/>
            <person name="Maloupa E."/>
            <person name="Willems A."/>
        </authorList>
    </citation>
    <scope>NUCLEOTIDE SEQUENCE</scope>
    <source>
        <strain evidence="3">LMG 31228</strain>
    </source>
</reference>
<organism evidence="3 4">
    <name type="scientific">Neoroseomonas eburnea</name>
    <dbReference type="NCBI Taxonomy" id="1346889"/>
    <lineage>
        <taxon>Bacteria</taxon>
        <taxon>Pseudomonadati</taxon>
        <taxon>Pseudomonadota</taxon>
        <taxon>Alphaproteobacteria</taxon>
        <taxon>Acetobacterales</taxon>
        <taxon>Acetobacteraceae</taxon>
        <taxon>Neoroseomonas</taxon>
    </lineage>
</organism>
<proteinExistence type="predicted"/>
<keyword evidence="4" id="KW-1185">Reference proteome</keyword>
<gene>
    <name evidence="3" type="ORF">GXW74_19745</name>
</gene>
<accession>A0A9X9XG99</accession>
<reference evidence="3" key="1">
    <citation type="submission" date="2020-01" db="EMBL/GenBank/DDBJ databases">
        <authorList>
            <person name="Rat A."/>
        </authorList>
    </citation>
    <scope>NUCLEOTIDE SEQUENCE</scope>
    <source>
        <strain evidence="3">LMG 31228</strain>
    </source>
</reference>
<dbReference type="InterPro" id="IPR003848">
    <property type="entry name" value="DUF218"/>
</dbReference>
<evidence type="ECO:0000259" key="2">
    <source>
        <dbReference type="Pfam" id="PF02698"/>
    </source>
</evidence>
<dbReference type="Proteomes" id="UP001138709">
    <property type="component" value="Unassembled WGS sequence"/>
</dbReference>
<dbReference type="AlphaFoldDB" id="A0A9X9XG99"/>
<sequence length="220" mass="23054">MTGRAPPFLGHDGAITLAAALLAALLTAGLAPLAATLAVLRTARRAGVEPGAAPARILVLGHRLLPGGAPSPDFIARLARALALAKAHPGAGVVVLGGRAAPGTPSEAEAGRDWLAARGLDAARIGLETRSRHTLENLRNHRDAPPAAGPETLVTSRLHLHRAMLMARGLGLSPAPVAAEDNLRVALPRLLAEGFMVHWYVTGRLLARMLRRRRWLARIG</sequence>
<comment type="caution">
    <text evidence="3">The sequence shown here is derived from an EMBL/GenBank/DDBJ whole genome shotgun (WGS) entry which is preliminary data.</text>
</comment>
<dbReference type="GO" id="GO:0005886">
    <property type="term" value="C:plasma membrane"/>
    <property type="evidence" value="ECO:0007669"/>
    <property type="project" value="TreeGrafter"/>
</dbReference>
<dbReference type="Gene3D" id="3.40.50.620">
    <property type="entry name" value="HUPs"/>
    <property type="match status" value="1"/>
</dbReference>
<dbReference type="InterPro" id="IPR051599">
    <property type="entry name" value="Cell_Envelope_Assoc"/>
</dbReference>
<evidence type="ECO:0000313" key="4">
    <source>
        <dbReference type="Proteomes" id="UP001138709"/>
    </source>
</evidence>
<dbReference type="InterPro" id="IPR014729">
    <property type="entry name" value="Rossmann-like_a/b/a_fold"/>
</dbReference>
<feature type="domain" description="DUF218" evidence="2">
    <location>
        <begin position="57"/>
        <end position="185"/>
    </location>
</feature>